<dbReference type="Gene3D" id="1.10.1740.10">
    <property type="match status" value="1"/>
</dbReference>
<gene>
    <name evidence="2" type="ORF">Acy02nite_21380</name>
</gene>
<dbReference type="AlphaFoldDB" id="A0A919IF37"/>
<dbReference type="EMBL" id="BOMH01000016">
    <property type="protein sequence ID" value="GID64257.1"/>
    <property type="molecule type" value="Genomic_DNA"/>
</dbReference>
<dbReference type="InterPro" id="IPR013325">
    <property type="entry name" value="RNA_pol_sigma_r2"/>
</dbReference>
<feature type="region of interest" description="Disordered" evidence="1">
    <location>
        <begin position="1"/>
        <end position="21"/>
    </location>
</feature>
<dbReference type="SUPFAM" id="SSF88946">
    <property type="entry name" value="Sigma2 domain of RNA polymerase sigma factors"/>
    <property type="match status" value="1"/>
</dbReference>
<proteinExistence type="predicted"/>
<reference evidence="2" key="1">
    <citation type="submission" date="2021-01" db="EMBL/GenBank/DDBJ databases">
        <title>Whole genome shotgun sequence of Actinoplanes cyaneus NBRC 14990.</title>
        <authorList>
            <person name="Komaki H."/>
            <person name="Tamura T."/>
        </authorList>
    </citation>
    <scope>NUCLEOTIDE SEQUENCE</scope>
    <source>
        <strain evidence="2">NBRC 14990</strain>
    </source>
</reference>
<protein>
    <recommendedName>
        <fullName evidence="4">RNA polymerase sigma-70 region 2 domain-containing protein</fullName>
    </recommendedName>
</protein>
<dbReference type="Proteomes" id="UP000619479">
    <property type="component" value="Unassembled WGS sequence"/>
</dbReference>
<keyword evidence="3" id="KW-1185">Reference proteome</keyword>
<name>A0A919IF37_9ACTN</name>
<comment type="caution">
    <text evidence="2">The sequence shown here is derived from an EMBL/GenBank/DDBJ whole genome shotgun (WGS) entry which is preliminary data.</text>
</comment>
<evidence type="ECO:0000256" key="1">
    <source>
        <dbReference type="SAM" id="MobiDB-lite"/>
    </source>
</evidence>
<sequence length="134" mass="15123">MTKRRPLAGGTSVARSSVMKQRVSRARRTPSELLALTANGDRVAFRELYEELRAPVMRQVCRSLAGSDEIREVVYGTFVEVWWMARFHAADSAEVMPWVLDIACRRAEECARTRSPADAGATNRVLLETLLRSR</sequence>
<evidence type="ECO:0000313" key="3">
    <source>
        <dbReference type="Proteomes" id="UP000619479"/>
    </source>
</evidence>
<organism evidence="2 3">
    <name type="scientific">Actinoplanes cyaneus</name>
    <dbReference type="NCBI Taxonomy" id="52696"/>
    <lineage>
        <taxon>Bacteria</taxon>
        <taxon>Bacillati</taxon>
        <taxon>Actinomycetota</taxon>
        <taxon>Actinomycetes</taxon>
        <taxon>Micromonosporales</taxon>
        <taxon>Micromonosporaceae</taxon>
        <taxon>Actinoplanes</taxon>
    </lineage>
</organism>
<dbReference type="GO" id="GO:0003700">
    <property type="term" value="F:DNA-binding transcription factor activity"/>
    <property type="evidence" value="ECO:0007669"/>
    <property type="project" value="InterPro"/>
</dbReference>
<accession>A0A919IF37</accession>
<evidence type="ECO:0000313" key="2">
    <source>
        <dbReference type="EMBL" id="GID64257.1"/>
    </source>
</evidence>
<dbReference type="GO" id="GO:0006352">
    <property type="term" value="P:DNA-templated transcription initiation"/>
    <property type="evidence" value="ECO:0007669"/>
    <property type="project" value="InterPro"/>
</dbReference>
<evidence type="ECO:0008006" key="4">
    <source>
        <dbReference type="Google" id="ProtNLM"/>
    </source>
</evidence>